<dbReference type="EMBL" id="AYKW01000012">
    <property type="protein sequence ID" value="PIL31145.1"/>
    <property type="molecule type" value="Genomic_DNA"/>
</dbReference>
<dbReference type="AlphaFoldDB" id="A0A2G8SBK0"/>
<evidence type="ECO:0000313" key="1">
    <source>
        <dbReference type="EMBL" id="PIL31145.1"/>
    </source>
</evidence>
<proteinExistence type="predicted"/>
<reference evidence="1 2" key="1">
    <citation type="journal article" date="2015" name="Sci. Rep.">
        <title>Chromosome-level genome map provides insights into diverse defense mechanisms in the medicinal fungus Ganoderma sinense.</title>
        <authorList>
            <person name="Zhu Y."/>
            <person name="Xu J."/>
            <person name="Sun C."/>
            <person name="Zhou S."/>
            <person name="Xu H."/>
            <person name="Nelson D.R."/>
            <person name="Qian J."/>
            <person name="Song J."/>
            <person name="Luo H."/>
            <person name="Xiang L."/>
            <person name="Li Y."/>
            <person name="Xu Z."/>
            <person name="Ji A."/>
            <person name="Wang L."/>
            <person name="Lu S."/>
            <person name="Hayward A."/>
            <person name="Sun W."/>
            <person name="Li X."/>
            <person name="Schwartz D.C."/>
            <person name="Wang Y."/>
            <person name="Chen S."/>
        </authorList>
    </citation>
    <scope>NUCLEOTIDE SEQUENCE [LARGE SCALE GENOMIC DNA]</scope>
    <source>
        <strain evidence="1 2">ZZ0214-1</strain>
    </source>
</reference>
<protein>
    <recommendedName>
        <fullName evidence="3">F-box domain-containing protein</fullName>
    </recommendedName>
</protein>
<dbReference type="SUPFAM" id="SSF52047">
    <property type="entry name" value="RNI-like"/>
    <property type="match status" value="1"/>
</dbReference>
<dbReference type="InterPro" id="IPR032675">
    <property type="entry name" value="LRR_dom_sf"/>
</dbReference>
<comment type="caution">
    <text evidence="1">The sequence shown here is derived from an EMBL/GenBank/DDBJ whole genome shotgun (WGS) entry which is preliminary data.</text>
</comment>
<dbReference type="Gene3D" id="3.80.10.10">
    <property type="entry name" value="Ribonuclease Inhibitor"/>
    <property type="match status" value="1"/>
</dbReference>
<sequence length="253" mass="28096">MFPGWDVKPRPLQAVFRRCIATTTFGGSPELTSLAIQNYPVHTNNLRSLPLLEELYLDFRGHTPKPSSRAIWLWDLPQLRSLTVILAELPLTALDKLDRMLTYLHLSSDTPCTGAAFAQLSQLCPVLEHLVFYLQAHSTGAICALFDSVAPLRKLRHLDAWLRGVPDTQAWTSTQPLCGRASLESGRSLLAVTPLPCDLPAICHPSMVAHAETSGTRFMCVRDVRMVQTAYCDPDPADVDVSEGRYVEPERGF</sequence>
<gene>
    <name evidence="1" type="ORF">GSI_05841</name>
</gene>
<keyword evidence="2" id="KW-1185">Reference proteome</keyword>
<evidence type="ECO:0008006" key="3">
    <source>
        <dbReference type="Google" id="ProtNLM"/>
    </source>
</evidence>
<evidence type="ECO:0000313" key="2">
    <source>
        <dbReference type="Proteomes" id="UP000230002"/>
    </source>
</evidence>
<dbReference type="Proteomes" id="UP000230002">
    <property type="component" value="Unassembled WGS sequence"/>
</dbReference>
<organism evidence="1 2">
    <name type="scientific">Ganoderma sinense ZZ0214-1</name>
    <dbReference type="NCBI Taxonomy" id="1077348"/>
    <lineage>
        <taxon>Eukaryota</taxon>
        <taxon>Fungi</taxon>
        <taxon>Dikarya</taxon>
        <taxon>Basidiomycota</taxon>
        <taxon>Agaricomycotina</taxon>
        <taxon>Agaricomycetes</taxon>
        <taxon>Polyporales</taxon>
        <taxon>Polyporaceae</taxon>
        <taxon>Ganoderma</taxon>
    </lineage>
</organism>
<accession>A0A2G8SBK0</accession>
<name>A0A2G8SBK0_9APHY</name>